<dbReference type="Pfam" id="PF00571">
    <property type="entry name" value="CBS"/>
    <property type="match status" value="1"/>
</dbReference>
<protein>
    <recommendedName>
        <fullName evidence="3">CBS domain-containing protein</fullName>
    </recommendedName>
</protein>
<dbReference type="PANTHER" id="PTHR22777">
    <property type="entry name" value="HEMOLYSIN-RELATED"/>
    <property type="match status" value="1"/>
</dbReference>
<dbReference type="PROSITE" id="PS51371">
    <property type="entry name" value="CBS"/>
    <property type="match status" value="1"/>
</dbReference>
<keyword evidence="1" id="KW-0677">Repeat</keyword>
<dbReference type="Pfam" id="PF03471">
    <property type="entry name" value="CorC_HlyC"/>
    <property type="match status" value="1"/>
</dbReference>
<evidence type="ECO:0000313" key="4">
    <source>
        <dbReference type="EMBL" id="SVC93137.1"/>
    </source>
</evidence>
<feature type="non-terminal residue" evidence="4">
    <location>
        <position position="1"/>
    </location>
</feature>
<dbReference type="SUPFAM" id="SSF54631">
    <property type="entry name" value="CBS-domain pair"/>
    <property type="match status" value="1"/>
</dbReference>
<dbReference type="Gene3D" id="3.30.465.10">
    <property type="match status" value="1"/>
</dbReference>
<evidence type="ECO:0000259" key="3">
    <source>
        <dbReference type="PROSITE" id="PS51371"/>
    </source>
</evidence>
<evidence type="ECO:0000256" key="1">
    <source>
        <dbReference type="ARBA" id="ARBA00022737"/>
    </source>
</evidence>
<dbReference type="SUPFAM" id="SSF56176">
    <property type="entry name" value="FAD-binding/transporter-associated domain-like"/>
    <property type="match status" value="1"/>
</dbReference>
<dbReference type="EMBL" id="UINC01119367">
    <property type="protein sequence ID" value="SVC93137.1"/>
    <property type="molecule type" value="Genomic_DNA"/>
</dbReference>
<dbReference type="GO" id="GO:0005886">
    <property type="term" value="C:plasma membrane"/>
    <property type="evidence" value="ECO:0007669"/>
    <property type="project" value="TreeGrafter"/>
</dbReference>
<dbReference type="CDD" id="cd04590">
    <property type="entry name" value="CBS_pair_CorC_HlyC_assoc"/>
    <property type="match status" value="1"/>
</dbReference>
<keyword evidence="2" id="KW-0129">CBS domain</keyword>
<dbReference type="InterPro" id="IPR046342">
    <property type="entry name" value="CBS_dom_sf"/>
</dbReference>
<gene>
    <name evidence="4" type="ORF">METZ01_LOCUS345991</name>
</gene>
<dbReference type="InterPro" id="IPR044751">
    <property type="entry name" value="Ion_transp-like_CBS"/>
</dbReference>
<evidence type="ECO:0000256" key="2">
    <source>
        <dbReference type="ARBA" id="ARBA00023122"/>
    </source>
</evidence>
<dbReference type="SMART" id="SM01091">
    <property type="entry name" value="CorC_HlyC"/>
    <property type="match status" value="1"/>
</dbReference>
<dbReference type="AlphaFoldDB" id="A0A382R7L2"/>
<reference evidence="4" key="1">
    <citation type="submission" date="2018-05" db="EMBL/GenBank/DDBJ databases">
        <authorList>
            <person name="Lanie J.A."/>
            <person name="Ng W.-L."/>
            <person name="Kazmierczak K.M."/>
            <person name="Andrzejewski T.M."/>
            <person name="Davidsen T.M."/>
            <person name="Wayne K.J."/>
            <person name="Tettelin H."/>
            <person name="Glass J.I."/>
            <person name="Rusch D."/>
            <person name="Podicherti R."/>
            <person name="Tsui H.-C.T."/>
            <person name="Winkler M.E."/>
        </authorList>
    </citation>
    <scope>NUCLEOTIDE SEQUENCE</scope>
</reference>
<accession>A0A382R7L2</accession>
<name>A0A382R7L2_9ZZZZ</name>
<sequence length="181" mass="20870">KIPIYQESIDNIKGILYAKDIIPYLMGSRPKINLKKLTREPFFVPETKPIDELLGDFKDKKTNIAIAVDEWGGTSGLITLEDIVEEVMGELQDPYDHEEYSFIKKDENTFIVDGAIKIYDLEENIEIEFPDDREYDTLGGFILDALGNIPEKGEEAKYENYIFKVISLTQNRIDKVEIKKE</sequence>
<dbReference type="PANTHER" id="PTHR22777:SF17">
    <property type="entry name" value="UPF0053 PROTEIN SLL0260"/>
    <property type="match status" value="1"/>
</dbReference>
<dbReference type="Gene3D" id="3.10.580.10">
    <property type="entry name" value="CBS-domain"/>
    <property type="match status" value="1"/>
</dbReference>
<dbReference type="InterPro" id="IPR005170">
    <property type="entry name" value="Transptr-assoc_dom"/>
</dbReference>
<dbReference type="InterPro" id="IPR000644">
    <property type="entry name" value="CBS_dom"/>
</dbReference>
<proteinExistence type="predicted"/>
<dbReference type="GO" id="GO:0050660">
    <property type="term" value="F:flavin adenine dinucleotide binding"/>
    <property type="evidence" value="ECO:0007669"/>
    <property type="project" value="InterPro"/>
</dbReference>
<dbReference type="InterPro" id="IPR016169">
    <property type="entry name" value="FAD-bd_PCMH_sub2"/>
</dbReference>
<organism evidence="4">
    <name type="scientific">marine metagenome</name>
    <dbReference type="NCBI Taxonomy" id="408172"/>
    <lineage>
        <taxon>unclassified sequences</taxon>
        <taxon>metagenomes</taxon>
        <taxon>ecological metagenomes</taxon>
    </lineage>
</organism>
<feature type="domain" description="CBS" evidence="3">
    <location>
        <begin position="37"/>
        <end position="94"/>
    </location>
</feature>
<dbReference type="InterPro" id="IPR036318">
    <property type="entry name" value="FAD-bd_PCMH-like_sf"/>
</dbReference>